<sequence>MEDETVATIVLRVDVRLHHFTTVNISRSLNVLGECGDDLCAIDGEHQGPLLIFYGGESSLDKQLHLALSGLLLANFAVRSYASFISVLQMSGIGVVHLLSHHSLSDHM</sequence>
<protein>
    <submittedName>
        <fullName evidence="1">Uncharacterized protein</fullName>
    </submittedName>
</protein>
<accession>A0AAE0F4Z1</accession>
<gene>
    <name evidence="1" type="ORF">CYMTET_38419</name>
</gene>
<proteinExistence type="predicted"/>
<dbReference type="EMBL" id="LGRX02025499">
    <property type="protein sequence ID" value="KAK3252276.1"/>
    <property type="molecule type" value="Genomic_DNA"/>
</dbReference>
<reference evidence="1 2" key="1">
    <citation type="journal article" date="2015" name="Genome Biol. Evol.">
        <title>Comparative Genomics of a Bacterivorous Green Alga Reveals Evolutionary Causalities and Consequences of Phago-Mixotrophic Mode of Nutrition.</title>
        <authorList>
            <person name="Burns J.A."/>
            <person name="Paasch A."/>
            <person name="Narechania A."/>
            <person name="Kim E."/>
        </authorList>
    </citation>
    <scope>NUCLEOTIDE SEQUENCE [LARGE SCALE GENOMIC DNA]</scope>
    <source>
        <strain evidence="1 2">PLY_AMNH</strain>
    </source>
</reference>
<keyword evidence="2" id="KW-1185">Reference proteome</keyword>
<dbReference type="AlphaFoldDB" id="A0AAE0F4Z1"/>
<evidence type="ECO:0000313" key="1">
    <source>
        <dbReference type="EMBL" id="KAK3252276.1"/>
    </source>
</evidence>
<comment type="caution">
    <text evidence="1">The sequence shown here is derived from an EMBL/GenBank/DDBJ whole genome shotgun (WGS) entry which is preliminary data.</text>
</comment>
<evidence type="ECO:0000313" key="2">
    <source>
        <dbReference type="Proteomes" id="UP001190700"/>
    </source>
</evidence>
<organism evidence="1 2">
    <name type="scientific">Cymbomonas tetramitiformis</name>
    <dbReference type="NCBI Taxonomy" id="36881"/>
    <lineage>
        <taxon>Eukaryota</taxon>
        <taxon>Viridiplantae</taxon>
        <taxon>Chlorophyta</taxon>
        <taxon>Pyramimonadophyceae</taxon>
        <taxon>Pyramimonadales</taxon>
        <taxon>Pyramimonadaceae</taxon>
        <taxon>Cymbomonas</taxon>
    </lineage>
</organism>
<name>A0AAE0F4Z1_9CHLO</name>
<dbReference type="Proteomes" id="UP001190700">
    <property type="component" value="Unassembled WGS sequence"/>
</dbReference>